<dbReference type="InterPro" id="IPR000551">
    <property type="entry name" value="MerR-type_HTH_dom"/>
</dbReference>
<dbReference type="GO" id="GO:0003677">
    <property type="term" value="F:DNA binding"/>
    <property type="evidence" value="ECO:0007669"/>
    <property type="project" value="UniProtKB-KW"/>
</dbReference>
<reference evidence="3" key="1">
    <citation type="journal article" date="2020" name="mSystems">
        <title>Genome- and Community-Level Interaction Insights into Carbon Utilization and Element Cycling Functions of Hydrothermarchaeota in Hydrothermal Sediment.</title>
        <authorList>
            <person name="Zhou Z."/>
            <person name="Liu Y."/>
            <person name="Xu W."/>
            <person name="Pan J."/>
            <person name="Luo Z.H."/>
            <person name="Li M."/>
        </authorList>
    </citation>
    <scope>NUCLEOTIDE SEQUENCE [LARGE SCALE GENOMIC DNA]</scope>
    <source>
        <strain evidence="3">HyVt-92</strain>
    </source>
</reference>
<dbReference type="InterPro" id="IPR009061">
    <property type="entry name" value="DNA-bd_dom_put_sf"/>
</dbReference>
<dbReference type="Pfam" id="PF13411">
    <property type="entry name" value="MerR_1"/>
    <property type="match status" value="1"/>
</dbReference>
<name>A0A7V5HZX7_UNCAE</name>
<dbReference type="PANTHER" id="PTHR30204">
    <property type="entry name" value="REDOX-CYCLING DRUG-SENSING TRANSCRIPTIONAL ACTIVATOR SOXR"/>
    <property type="match status" value="1"/>
</dbReference>
<dbReference type="GO" id="GO:0003700">
    <property type="term" value="F:DNA-binding transcription factor activity"/>
    <property type="evidence" value="ECO:0007669"/>
    <property type="project" value="InterPro"/>
</dbReference>
<dbReference type="Gene3D" id="1.10.1660.10">
    <property type="match status" value="1"/>
</dbReference>
<organism evidence="3">
    <name type="scientific">Aerophobetes bacterium</name>
    <dbReference type="NCBI Taxonomy" id="2030807"/>
    <lineage>
        <taxon>Bacteria</taxon>
        <taxon>Candidatus Aerophobota</taxon>
    </lineage>
</organism>
<protein>
    <submittedName>
        <fullName evidence="3">MerR family transcriptional regulator</fullName>
    </submittedName>
</protein>
<dbReference type="EMBL" id="DRTT01000164">
    <property type="protein sequence ID" value="HHF99009.1"/>
    <property type="molecule type" value="Genomic_DNA"/>
</dbReference>
<dbReference type="PANTHER" id="PTHR30204:SF58">
    <property type="entry name" value="HTH-TYPE TRANSCRIPTIONAL REGULATOR YFMP"/>
    <property type="match status" value="1"/>
</dbReference>
<dbReference type="PROSITE" id="PS50937">
    <property type="entry name" value="HTH_MERR_2"/>
    <property type="match status" value="1"/>
</dbReference>
<sequence length="135" mass="16304">MDEDKPVYPISIAAELLKVHPRTLRLYEKHGLISPKRRGKKRFFSNNDLRWINCIREMIHEQGLNITGIKRLLTLLPCWQIKGCSEEERQRCSARYEKTEPCWKLAEKICPEKFEYCKECKVYNEYRKRKLKKED</sequence>
<accession>A0A7V5HZX7</accession>
<dbReference type="Proteomes" id="UP000886070">
    <property type="component" value="Unassembled WGS sequence"/>
</dbReference>
<evidence type="ECO:0000256" key="1">
    <source>
        <dbReference type="ARBA" id="ARBA00023125"/>
    </source>
</evidence>
<dbReference type="SUPFAM" id="SSF46955">
    <property type="entry name" value="Putative DNA-binding domain"/>
    <property type="match status" value="1"/>
</dbReference>
<comment type="caution">
    <text evidence="3">The sequence shown here is derived from an EMBL/GenBank/DDBJ whole genome shotgun (WGS) entry which is preliminary data.</text>
</comment>
<dbReference type="InterPro" id="IPR047057">
    <property type="entry name" value="MerR_fam"/>
</dbReference>
<evidence type="ECO:0000259" key="2">
    <source>
        <dbReference type="PROSITE" id="PS50937"/>
    </source>
</evidence>
<dbReference type="SMART" id="SM00422">
    <property type="entry name" value="HTH_MERR"/>
    <property type="match status" value="1"/>
</dbReference>
<keyword evidence="1" id="KW-0238">DNA-binding</keyword>
<gene>
    <name evidence="3" type="ORF">ENL39_05950</name>
</gene>
<feature type="domain" description="HTH merR-type" evidence="2">
    <location>
        <begin position="7"/>
        <end position="75"/>
    </location>
</feature>
<evidence type="ECO:0000313" key="3">
    <source>
        <dbReference type="EMBL" id="HHF99009.1"/>
    </source>
</evidence>
<dbReference type="AlphaFoldDB" id="A0A7V5HZX7"/>
<proteinExistence type="predicted"/>